<evidence type="ECO:0000313" key="4">
    <source>
        <dbReference type="Proteomes" id="UP001164746"/>
    </source>
</evidence>
<dbReference type="PANTHER" id="PTHR11918">
    <property type="entry name" value="RADICAL SAM PROTEINS"/>
    <property type="match status" value="1"/>
</dbReference>
<gene>
    <name evidence="3" type="ORF">MAR_038424</name>
</gene>
<dbReference type="Pfam" id="PF00919">
    <property type="entry name" value="UPF0004"/>
    <property type="match status" value="1"/>
</dbReference>
<dbReference type="InterPro" id="IPR007197">
    <property type="entry name" value="rSAM"/>
</dbReference>
<dbReference type="EMBL" id="CP111024">
    <property type="protein sequence ID" value="WAR24755.1"/>
    <property type="molecule type" value="Genomic_DNA"/>
</dbReference>
<dbReference type="Gene3D" id="3.80.30.20">
    <property type="entry name" value="tm_1862 like domain"/>
    <property type="match status" value="2"/>
</dbReference>
<organism evidence="3 4">
    <name type="scientific">Mya arenaria</name>
    <name type="common">Soft-shell clam</name>
    <dbReference type="NCBI Taxonomy" id="6604"/>
    <lineage>
        <taxon>Eukaryota</taxon>
        <taxon>Metazoa</taxon>
        <taxon>Spiralia</taxon>
        <taxon>Lophotrochozoa</taxon>
        <taxon>Mollusca</taxon>
        <taxon>Bivalvia</taxon>
        <taxon>Autobranchia</taxon>
        <taxon>Heteroconchia</taxon>
        <taxon>Euheterodonta</taxon>
        <taxon>Imparidentia</taxon>
        <taxon>Neoheterodontei</taxon>
        <taxon>Myida</taxon>
        <taxon>Myoidea</taxon>
        <taxon>Myidae</taxon>
        <taxon>Mya</taxon>
    </lineage>
</organism>
<evidence type="ECO:0000313" key="3">
    <source>
        <dbReference type="EMBL" id="WAR24755.1"/>
    </source>
</evidence>
<dbReference type="InterPro" id="IPR023404">
    <property type="entry name" value="rSAM_horseshoe"/>
</dbReference>
<dbReference type="PANTHER" id="PTHR11918:SF45">
    <property type="entry name" value="THREONYLCARBAMOYLADENOSINE TRNA METHYLTHIOTRANSFERASE"/>
    <property type="match status" value="1"/>
</dbReference>
<dbReference type="SFLD" id="SFLDS00029">
    <property type="entry name" value="Radical_SAM"/>
    <property type="match status" value="1"/>
</dbReference>
<sequence>DKQEADLWLLNSCTVKSPAEDHFRNEIKLARQLEKYIVVAGCVPQGQPKADYMQGLSVVGVQQIDRVLEVVEETLKGHSVRCLNQCTYCKTKHARGELGSYPPDEIVARAVQSFQEGVVEIWLTSEDLGAYGHDIGVTLPELLWRLVDEIAKILQHPRVYSFLHVPVQSASDSVLMDMKREYCQADFRHVADYLKE</sequence>
<dbReference type="Proteomes" id="UP001164746">
    <property type="component" value="Chromosome 13"/>
</dbReference>
<reference evidence="3" key="1">
    <citation type="submission" date="2022-11" db="EMBL/GenBank/DDBJ databases">
        <title>Centuries of genome instability and evolution in soft-shell clam transmissible cancer (bioRxiv).</title>
        <authorList>
            <person name="Hart S.F.M."/>
            <person name="Yonemitsu M.A."/>
            <person name="Giersch R.M."/>
            <person name="Beal B.F."/>
            <person name="Arriagada G."/>
            <person name="Davis B.W."/>
            <person name="Ostrander E.A."/>
            <person name="Goff S.P."/>
            <person name="Metzger M.J."/>
        </authorList>
    </citation>
    <scope>NUCLEOTIDE SEQUENCE</scope>
    <source>
        <strain evidence="3">MELC-2E11</strain>
        <tissue evidence="3">Siphon/mantle</tissue>
    </source>
</reference>
<dbReference type="InterPro" id="IPR013848">
    <property type="entry name" value="Methylthiotransferase_N"/>
</dbReference>
<dbReference type="InterPro" id="IPR058240">
    <property type="entry name" value="rSAM_sf"/>
</dbReference>
<feature type="non-terminal residue" evidence="3">
    <location>
        <position position="196"/>
    </location>
</feature>
<proteinExistence type="predicted"/>
<feature type="domain" description="MTTase N-terminal" evidence="2">
    <location>
        <begin position="1"/>
        <end position="76"/>
    </location>
</feature>
<keyword evidence="4" id="KW-1185">Reference proteome</keyword>
<keyword evidence="1" id="KW-0808">Transferase</keyword>
<dbReference type="SUPFAM" id="SSF102114">
    <property type="entry name" value="Radical SAM enzymes"/>
    <property type="match status" value="1"/>
</dbReference>
<accession>A0ABY7FRA8</accession>
<name>A0ABY7FRA8_MYAAR</name>
<dbReference type="PROSITE" id="PS51449">
    <property type="entry name" value="MTTASE_N"/>
    <property type="match status" value="1"/>
</dbReference>
<feature type="non-terminal residue" evidence="3">
    <location>
        <position position="1"/>
    </location>
</feature>
<protein>
    <submittedName>
        <fullName evidence="3">CDKAL-like protein</fullName>
    </submittedName>
</protein>
<evidence type="ECO:0000259" key="2">
    <source>
        <dbReference type="PROSITE" id="PS51449"/>
    </source>
</evidence>
<evidence type="ECO:0000256" key="1">
    <source>
        <dbReference type="ARBA" id="ARBA00022679"/>
    </source>
</evidence>